<accession>A0A0A8ZA04</accession>
<evidence type="ECO:0000313" key="1">
    <source>
        <dbReference type="EMBL" id="JAD35606.1"/>
    </source>
</evidence>
<dbReference type="EMBL" id="GBRH01262289">
    <property type="protein sequence ID" value="JAD35606.1"/>
    <property type="molecule type" value="Transcribed_RNA"/>
</dbReference>
<name>A0A0A8ZA04_ARUDO</name>
<reference evidence="1" key="2">
    <citation type="journal article" date="2015" name="Data Brief">
        <title>Shoot transcriptome of the giant reed, Arundo donax.</title>
        <authorList>
            <person name="Barrero R.A."/>
            <person name="Guerrero F.D."/>
            <person name="Moolhuijzen P."/>
            <person name="Goolsby J.A."/>
            <person name="Tidwell J."/>
            <person name="Bellgard S.E."/>
            <person name="Bellgard M.I."/>
        </authorList>
    </citation>
    <scope>NUCLEOTIDE SEQUENCE</scope>
    <source>
        <tissue evidence="1">Shoot tissue taken approximately 20 cm above the soil surface</tissue>
    </source>
</reference>
<organism evidence="1">
    <name type="scientific">Arundo donax</name>
    <name type="common">Giant reed</name>
    <name type="synonym">Donax arundinaceus</name>
    <dbReference type="NCBI Taxonomy" id="35708"/>
    <lineage>
        <taxon>Eukaryota</taxon>
        <taxon>Viridiplantae</taxon>
        <taxon>Streptophyta</taxon>
        <taxon>Embryophyta</taxon>
        <taxon>Tracheophyta</taxon>
        <taxon>Spermatophyta</taxon>
        <taxon>Magnoliopsida</taxon>
        <taxon>Liliopsida</taxon>
        <taxon>Poales</taxon>
        <taxon>Poaceae</taxon>
        <taxon>PACMAD clade</taxon>
        <taxon>Arundinoideae</taxon>
        <taxon>Arundineae</taxon>
        <taxon>Arundo</taxon>
    </lineage>
</organism>
<reference evidence="1" key="1">
    <citation type="submission" date="2014-09" db="EMBL/GenBank/DDBJ databases">
        <authorList>
            <person name="Magalhaes I.L.F."/>
            <person name="Oliveira U."/>
            <person name="Santos F.R."/>
            <person name="Vidigal T.H.D.A."/>
            <person name="Brescovit A.D."/>
            <person name="Santos A.J."/>
        </authorList>
    </citation>
    <scope>NUCLEOTIDE SEQUENCE</scope>
    <source>
        <tissue evidence="1">Shoot tissue taken approximately 20 cm above the soil surface</tissue>
    </source>
</reference>
<proteinExistence type="predicted"/>
<sequence length="60" mass="6730">MYQQITSLFSCKQTSDQTFWHITSTPCSNLTASRSKTRIKDDGFIVLILIPDGMTVSTSK</sequence>
<protein>
    <submittedName>
        <fullName evidence="1">Uncharacterized protein</fullName>
    </submittedName>
</protein>
<dbReference type="AlphaFoldDB" id="A0A0A8ZA04"/>